<sequence>MTTQLDFAGLLPYWPELLSGLWVTLGLTFMSTVGGVAIGITGAAIRSGKSGLLSLVWGGYVELIRNTPFVVQLFFIVFGLPALGLKLNAGEAALIAMLINLGAYSTEIIRAGIQVTPKGQWEAARVLGLTRSQTFLRVVLPPSLKRIYPALVSQCIIVMLGSAVVSQVSCEDLTFAASLIQSRTFLSFEVYLVTTLMYLGENGWGVMSDDDVYRLGYRAQPAAGGSLDGAAFTDCIFLRHAGDLALIAAAREPLDGGHAGSHVIYQRVSAGYLVRQYPRTAERPVGGLSLPRFELWADAVSGDCPAGAAYRRGANGRVFGAAAIWRKNSMPLITINDVQKYYGDNHVLKGVSLDIDMGEVVSIIGRSGSGKSTLLRCMNGLEGYQDGSIKLGGMTITDRESQAREISRSVGMVFQNFNLFPHMTALENVMLAPRRVLNKSAAECRELGLEMLNKVGLGERVDYYPANLSGGQQQRVAIARALAMNPKVLLCDEITSALDPELVGEVLKVLEQLAAEGMTLILVTHEMNFAREVGDRVVFMHQGKVWEQGESKSFFANPRTQELQQFISQQFPMVSQDKTTEAPGLRRELKARHLTMIAIGGSIGTGLFVASGATISQAGPGGALLSYMLIGLMVYFLMTSLGELAAFMPVSGSFATYGQKYVEDGFGFALGWNYWYNWAVTIAVDLVAAQLVMNYWFPDTPGWIWSALFLGIMFLLNWISVKGFGEAEYWFSLIKVTTVIIFIIVGVMMIVGIFKGAQPVGWSNWTTGDAPFAGGFAAMIGVAMIVGFSFQGTELIGIAAGESADPEKNIPRAVRQVFWRILLFYVFAILIVSLIIPYTDPSLLRNDVKDISVSPFTLVFQHAGLLSAAAVMNAVILTAVLSAGNSGMYASTRMLYTLACDGKAPRIFSKLSKGGVPRNALYATTVIAALCFLTSMFGNQTVYLWLLNTSGMTGFIAWLGIAISHYRFRRGYVLQGNDINDLPYRSGFFPIGPIFAFVLCLIITLGQNYEAFLSDTIDWGGVAATYIGIPLFLAIWFGYKITKGSRFERRSVSVKRMIKLKNICLAVALTAAGLSSALAATVTDIVGREVTIPQKVDRILLGEGRLFYALALLEGQKPIDRIVGWQGDFRKLDTQTYEQYKAKFPKIDDIPLIGSTTADSVSPEKVLTLHPDVAIFGLSGHGPGRHSELVSQLEKAGVPVVFVDFRTSPLKNTLPSMRVLGKVLHREKQADDYIAFYEANLKKITDVTGKMAEKEKPSVFIELRAAAMEECCGSAGKGNMGDFIDLAGGTNIAKNLLPGALGTVNLEKVLAVDPQVYIASGGKAPGSTSPGVVLGAQATQAEAQASLQSVLERKGIDQLTAVKEGRAYGVWHNFYNSPYNILAIQAMATWFHPQQFAEVNPEQTMQQLYKQFLAVEPTGTYWTDLKK</sequence>
<dbReference type="Pfam" id="PF00324">
    <property type="entry name" value="AA_permease"/>
    <property type="match status" value="1"/>
</dbReference>
<dbReference type="InterPro" id="IPR004841">
    <property type="entry name" value="AA-permease/SLC12A_dom"/>
</dbReference>
<dbReference type="Gene3D" id="1.10.3720.10">
    <property type="entry name" value="MetI-like"/>
    <property type="match status" value="1"/>
</dbReference>
<feature type="transmembrane region" description="Helical" evidence="10">
    <location>
        <begin position="1060"/>
        <end position="1082"/>
    </location>
</feature>
<feature type="transmembrane region" description="Helical" evidence="10">
    <location>
        <begin position="817"/>
        <end position="839"/>
    </location>
</feature>
<feature type="transmembrane region" description="Helical" evidence="10">
    <location>
        <begin position="66"/>
        <end position="87"/>
    </location>
</feature>
<dbReference type="CDD" id="cd06261">
    <property type="entry name" value="TM_PBP2"/>
    <property type="match status" value="1"/>
</dbReference>
<dbReference type="SUPFAM" id="SSF161098">
    <property type="entry name" value="MetI-like"/>
    <property type="match status" value="1"/>
</dbReference>
<dbReference type="NCBIfam" id="NF008094">
    <property type="entry name" value="PRK10836.1"/>
    <property type="match status" value="1"/>
</dbReference>
<dbReference type="CDD" id="cd03262">
    <property type="entry name" value="ABC_HisP_GlnQ"/>
    <property type="match status" value="1"/>
</dbReference>
<dbReference type="Gene3D" id="3.40.50.1980">
    <property type="entry name" value="Nitrogenase molybdenum iron protein domain"/>
    <property type="match status" value="2"/>
</dbReference>
<dbReference type="PANTHER" id="PTHR43341">
    <property type="entry name" value="AMINO ACID PERMEASE"/>
    <property type="match status" value="1"/>
</dbReference>
<evidence type="ECO:0000313" key="15">
    <source>
        <dbReference type="Proteomes" id="UP000030106"/>
    </source>
</evidence>
<dbReference type="InterPro" id="IPR027417">
    <property type="entry name" value="P-loop_NTPase"/>
</dbReference>
<organism evidence="14 15">
    <name type="scientific">Beauveria bassiana D1-5</name>
    <dbReference type="NCBI Taxonomy" id="1245745"/>
    <lineage>
        <taxon>Eukaryota</taxon>
        <taxon>Fungi</taxon>
        <taxon>Dikarya</taxon>
        <taxon>Ascomycota</taxon>
        <taxon>Pezizomycotina</taxon>
        <taxon>Sordariomycetes</taxon>
        <taxon>Hypocreomycetidae</taxon>
        <taxon>Hypocreales</taxon>
        <taxon>Cordycipitaceae</taxon>
        <taxon>Beauveria</taxon>
    </lineage>
</organism>
<comment type="subcellular location">
    <subcellularLocation>
        <location evidence="1">Cell membrane</location>
        <topology evidence="1">Multi-pass membrane protein</topology>
    </subcellularLocation>
</comment>
<dbReference type="NCBIfam" id="TIGR01726">
    <property type="entry name" value="HEQRo_perm_3TM"/>
    <property type="match status" value="1"/>
</dbReference>
<dbReference type="PROSITE" id="PS50893">
    <property type="entry name" value="ABC_TRANSPORTER_2"/>
    <property type="match status" value="1"/>
</dbReference>
<keyword evidence="3" id="KW-1003">Cell membrane</keyword>
<dbReference type="PROSITE" id="PS00211">
    <property type="entry name" value="ABC_TRANSPORTER_1"/>
    <property type="match status" value="1"/>
</dbReference>
<evidence type="ECO:0000256" key="6">
    <source>
        <dbReference type="ARBA" id="ARBA00022840"/>
    </source>
</evidence>
<feature type="transmembrane region" description="Helical" evidence="10">
    <location>
        <begin position="987"/>
        <end position="1007"/>
    </location>
</feature>
<evidence type="ECO:0000256" key="1">
    <source>
        <dbReference type="ARBA" id="ARBA00004651"/>
    </source>
</evidence>
<dbReference type="InterPro" id="IPR002491">
    <property type="entry name" value="ABC_transptr_periplasmic_BD"/>
</dbReference>
<dbReference type="GO" id="GO:0016887">
    <property type="term" value="F:ATP hydrolysis activity"/>
    <property type="evidence" value="ECO:0007669"/>
    <property type="project" value="InterPro"/>
</dbReference>
<evidence type="ECO:0000256" key="3">
    <source>
        <dbReference type="ARBA" id="ARBA00022475"/>
    </source>
</evidence>
<feature type="transmembrane region" description="Helical" evidence="10">
    <location>
        <begin position="920"/>
        <end position="937"/>
    </location>
</feature>
<keyword evidence="5" id="KW-0547">Nucleotide-binding</keyword>
<dbReference type="PROSITE" id="PS00218">
    <property type="entry name" value="AMINO_ACID_PERMEASE_1"/>
    <property type="match status" value="1"/>
</dbReference>
<dbReference type="SUPFAM" id="SSF52540">
    <property type="entry name" value="P-loop containing nucleoside triphosphate hydrolases"/>
    <property type="match status" value="1"/>
</dbReference>
<keyword evidence="9 10" id="KW-0472">Membrane</keyword>
<evidence type="ECO:0000259" key="13">
    <source>
        <dbReference type="PROSITE" id="PS50983"/>
    </source>
</evidence>
<keyword evidence="4 10" id="KW-0812">Transmembrane</keyword>
<dbReference type="GO" id="GO:0015171">
    <property type="term" value="F:amino acid transmembrane transporter activity"/>
    <property type="evidence" value="ECO:0007669"/>
    <property type="project" value="TreeGrafter"/>
</dbReference>
<feature type="transmembrane region" description="Helical" evidence="10">
    <location>
        <begin position="943"/>
        <end position="966"/>
    </location>
</feature>
<dbReference type="InterPro" id="IPR050524">
    <property type="entry name" value="APC_YAT"/>
</dbReference>
<dbReference type="InterPro" id="IPR000515">
    <property type="entry name" value="MetI-like"/>
</dbReference>
<gene>
    <name evidence="14" type="ORF">BBAD15_g116</name>
</gene>
<keyword evidence="7" id="KW-0029">Amino-acid transport</keyword>
<dbReference type="Pfam" id="PF00528">
    <property type="entry name" value="BPD_transp_1"/>
    <property type="match status" value="1"/>
</dbReference>
<keyword evidence="6" id="KW-0067">ATP-binding</keyword>
<evidence type="ECO:0000256" key="10">
    <source>
        <dbReference type="SAM" id="Phobius"/>
    </source>
</evidence>
<dbReference type="SUPFAM" id="SSF53807">
    <property type="entry name" value="Helical backbone' metal receptor"/>
    <property type="match status" value="1"/>
</dbReference>
<feature type="transmembrane region" description="Helical" evidence="10">
    <location>
        <begin position="733"/>
        <end position="754"/>
    </location>
</feature>
<accession>A0A0A2W212</accession>
<dbReference type="STRING" id="1245745.A0A0A2W212"/>
<dbReference type="GO" id="GO:0005524">
    <property type="term" value="F:ATP binding"/>
    <property type="evidence" value="ECO:0007669"/>
    <property type="project" value="UniProtKB-KW"/>
</dbReference>
<evidence type="ECO:0000259" key="11">
    <source>
        <dbReference type="PROSITE" id="PS50893"/>
    </source>
</evidence>
<name>A0A0A2W212_BEABA</name>
<feature type="domain" description="ABC transporter" evidence="11">
    <location>
        <begin position="333"/>
        <end position="567"/>
    </location>
</feature>
<feature type="transmembrane region" description="Helical" evidence="10">
    <location>
        <begin position="774"/>
        <end position="796"/>
    </location>
</feature>
<feature type="transmembrane region" description="Helical" evidence="10">
    <location>
        <begin position="594"/>
        <end position="615"/>
    </location>
</feature>
<dbReference type="Gene3D" id="1.20.1740.10">
    <property type="entry name" value="Amino acid/polyamine transporter I"/>
    <property type="match status" value="1"/>
</dbReference>
<feature type="transmembrane region" description="Helical" evidence="10">
    <location>
        <begin position="859"/>
        <end position="884"/>
    </location>
</feature>
<protein>
    <submittedName>
        <fullName evidence="14">Lysine-specific permease</fullName>
    </submittedName>
</protein>
<dbReference type="SMART" id="SM00382">
    <property type="entry name" value="AAA"/>
    <property type="match status" value="1"/>
</dbReference>
<dbReference type="PANTHER" id="PTHR43341:SF1">
    <property type="entry name" value="GENERAL AMINO-ACID PERMEASE GAP1"/>
    <property type="match status" value="1"/>
</dbReference>
<dbReference type="Pfam" id="PF00005">
    <property type="entry name" value="ABC_tran"/>
    <property type="match status" value="1"/>
</dbReference>
<dbReference type="CDD" id="cd01139">
    <property type="entry name" value="TroA_f"/>
    <property type="match status" value="1"/>
</dbReference>
<dbReference type="FunFam" id="1.20.1740.10:FF:000001">
    <property type="entry name" value="Amino acid permease"/>
    <property type="match status" value="1"/>
</dbReference>
<dbReference type="InterPro" id="IPR003593">
    <property type="entry name" value="AAA+_ATPase"/>
</dbReference>
<feature type="domain" description="ABC transmembrane type-1" evidence="12">
    <location>
        <begin position="21"/>
        <end position="201"/>
    </location>
</feature>
<dbReference type="InterPro" id="IPR004840">
    <property type="entry name" value="Amino_acid_permease_CS"/>
</dbReference>
<feature type="transmembrane region" description="Helical" evidence="10">
    <location>
        <begin position="1019"/>
        <end position="1039"/>
    </location>
</feature>
<feature type="transmembrane region" description="Helical" evidence="10">
    <location>
        <begin position="20"/>
        <end position="45"/>
    </location>
</feature>
<evidence type="ECO:0000256" key="9">
    <source>
        <dbReference type="ARBA" id="ARBA00023136"/>
    </source>
</evidence>
<proteinExistence type="predicted"/>
<reference evidence="14 15" key="1">
    <citation type="submission" date="2012-10" db="EMBL/GenBank/DDBJ databases">
        <title>Genome sequencing and analysis of entomopathogenic fungi Beauveria bassiana D1-5.</title>
        <authorList>
            <person name="Li Q."/>
            <person name="Wang L."/>
            <person name="Zhang Z."/>
            <person name="Wang Q."/>
            <person name="Ren J."/>
            <person name="Wang M."/>
            <person name="Xu W."/>
            <person name="Wang J."/>
            <person name="Lu Y."/>
            <person name="Du Q."/>
            <person name="Sun Z."/>
        </authorList>
    </citation>
    <scope>NUCLEOTIDE SEQUENCE [LARGE SCALE GENOMIC DNA]</scope>
    <source>
        <strain evidence="14 15">D1-5</strain>
    </source>
</reference>
<dbReference type="FunFam" id="3.40.50.300:FF:000020">
    <property type="entry name" value="Amino acid ABC transporter ATP-binding component"/>
    <property type="match status" value="1"/>
</dbReference>
<evidence type="ECO:0000259" key="12">
    <source>
        <dbReference type="PROSITE" id="PS50928"/>
    </source>
</evidence>
<evidence type="ECO:0000256" key="8">
    <source>
        <dbReference type="ARBA" id="ARBA00022989"/>
    </source>
</evidence>
<dbReference type="HOGENOM" id="CLU_252704_0_0_1"/>
<dbReference type="InterPro" id="IPR017871">
    <property type="entry name" value="ABC_transporter-like_CS"/>
</dbReference>
<dbReference type="InterPro" id="IPR035906">
    <property type="entry name" value="MetI-like_sf"/>
</dbReference>
<feature type="transmembrane region" description="Helical" evidence="10">
    <location>
        <begin position="703"/>
        <end position="721"/>
    </location>
</feature>
<feature type="domain" description="Fe/B12 periplasmic-binding" evidence="13">
    <location>
        <begin position="1098"/>
        <end position="1399"/>
    </location>
</feature>
<dbReference type="InterPro" id="IPR003439">
    <property type="entry name" value="ABC_transporter-like_ATP-bd"/>
</dbReference>
<keyword evidence="2" id="KW-0813">Transport</keyword>
<keyword evidence="8 10" id="KW-1133">Transmembrane helix</keyword>
<dbReference type="Gene3D" id="3.40.50.300">
    <property type="entry name" value="P-loop containing nucleotide triphosphate hydrolases"/>
    <property type="match status" value="1"/>
</dbReference>
<evidence type="ECO:0000256" key="2">
    <source>
        <dbReference type="ARBA" id="ARBA00022448"/>
    </source>
</evidence>
<dbReference type="EMBL" id="ANFO01000010">
    <property type="protein sequence ID" value="KGQ13948.1"/>
    <property type="molecule type" value="Genomic_DNA"/>
</dbReference>
<evidence type="ECO:0000313" key="14">
    <source>
        <dbReference type="EMBL" id="KGQ13948.1"/>
    </source>
</evidence>
<dbReference type="Proteomes" id="UP000030106">
    <property type="component" value="Unassembled WGS sequence"/>
</dbReference>
<evidence type="ECO:0000256" key="5">
    <source>
        <dbReference type="ARBA" id="ARBA00022741"/>
    </source>
</evidence>
<evidence type="ECO:0000256" key="7">
    <source>
        <dbReference type="ARBA" id="ARBA00022970"/>
    </source>
</evidence>
<dbReference type="PROSITE" id="PS50928">
    <property type="entry name" value="ABC_TM1"/>
    <property type="match status" value="1"/>
</dbReference>
<evidence type="ECO:0000256" key="4">
    <source>
        <dbReference type="ARBA" id="ARBA00022692"/>
    </source>
</evidence>
<feature type="transmembrane region" description="Helical" evidence="10">
    <location>
        <begin position="627"/>
        <end position="654"/>
    </location>
</feature>
<dbReference type="PROSITE" id="PS50983">
    <property type="entry name" value="FE_B12_PBP"/>
    <property type="match status" value="1"/>
</dbReference>
<dbReference type="InterPro" id="IPR010065">
    <property type="entry name" value="AA_ABC_transptr_permease_3TM"/>
</dbReference>
<comment type="caution">
    <text evidence="14">The sequence shown here is derived from an EMBL/GenBank/DDBJ whole genome shotgun (WGS) entry which is preliminary data.</text>
</comment>
<dbReference type="Pfam" id="PF01497">
    <property type="entry name" value="Peripla_BP_2"/>
    <property type="match status" value="1"/>
</dbReference>
<dbReference type="GO" id="GO:0043190">
    <property type="term" value="C:ATP-binding cassette (ABC) transporter complex"/>
    <property type="evidence" value="ECO:0007669"/>
    <property type="project" value="InterPro"/>
</dbReference>